<comment type="subcellular location">
    <subcellularLocation>
        <location evidence="1">Cell inner membrane</location>
        <topology evidence="1">Lipid-anchor</topology>
    </subcellularLocation>
</comment>
<evidence type="ECO:0000259" key="6">
    <source>
        <dbReference type="Pfam" id="PF25944"/>
    </source>
</evidence>
<evidence type="ECO:0000256" key="1">
    <source>
        <dbReference type="ARBA" id="ARBA00004519"/>
    </source>
</evidence>
<keyword evidence="9" id="KW-1185">Reference proteome</keyword>
<accession>A0ABV7XNH9</accession>
<comment type="similarity">
    <text evidence="2">Belongs to the membrane fusion protein (MFP) (TC 8.A.1) family.</text>
</comment>
<dbReference type="InterPro" id="IPR058626">
    <property type="entry name" value="MdtA-like_b-barrel"/>
</dbReference>
<dbReference type="PANTHER" id="PTHR30158">
    <property type="entry name" value="ACRA/E-RELATED COMPONENT OF DRUG EFFLUX TRANSPORTER"/>
    <property type="match status" value="1"/>
</dbReference>
<feature type="domain" description="Multidrug resistance protein MdtA-like beta-barrel" evidence="6">
    <location>
        <begin position="196"/>
        <end position="281"/>
    </location>
</feature>
<keyword evidence="3" id="KW-0175">Coiled coil</keyword>
<dbReference type="InterPro" id="IPR058637">
    <property type="entry name" value="YknX-like_C"/>
</dbReference>
<evidence type="ECO:0000256" key="3">
    <source>
        <dbReference type="SAM" id="Coils"/>
    </source>
</evidence>
<organism evidence="8 9">
    <name type="scientific">Luteimonas soli</name>
    <dbReference type="NCBI Taxonomy" id="1648966"/>
    <lineage>
        <taxon>Bacteria</taxon>
        <taxon>Pseudomonadati</taxon>
        <taxon>Pseudomonadota</taxon>
        <taxon>Gammaproteobacteria</taxon>
        <taxon>Lysobacterales</taxon>
        <taxon>Lysobacteraceae</taxon>
        <taxon>Luteimonas</taxon>
    </lineage>
</organism>
<dbReference type="EMBL" id="JBHRYA010000007">
    <property type="protein sequence ID" value="MFC3716369.1"/>
    <property type="molecule type" value="Genomic_DNA"/>
</dbReference>
<evidence type="ECO:0000313" key="8">
    <source>
        <dbReference type="EMBL" id="MFC3716369.1"/>
    </source>
</evidence>
<name>A0ABV7XNH9_9GAMM</name>
<proteinExistence type="inferred from homology"/>
<dbReference type="InterPro" id="IPR058624">
    <property type="entry name" value="MdtA-like_HH"/>
</dbReference>
<evidence type="ECO:0000259" key="5">
    <source>
        <dbReference type="Pfam" id="PF25917"/>
    </source>
</evidence>
<dbReference type="InterPro" id="IPR006143">
    <property type="entry name" value="RND_pump_MFP"/>
</dbReference>
<dbReference type="Gene3D" id="2.40.30.170">
    <property type="match status" value="1"/>
</dbReference>
<feature type="domain" description="Multidrug resistance protein MdtA-like barrel-sandwich hybrid" evidence="5">
    <location>
        <begin position="51"/>
        <end position="189"/>
    </location>
</feature>
<dbReference type="Pfam" id="PF25876">
    <property type="entry name" value="HH_MFP_RND"/>
    <property type="match status" value="1"/>
</dbReference>
<sequence length="377" mass="40745">MITIAVSACGSSEAAPGAGMPPPPEVSVATVLSKPVHQWDTFNGRVTAVESVELRPRVSGYVQRVAFDEGQEVKKGDLLFVIDPRPYQAALDQARAQLQRAHAEAKLAQAQDARAQTLIEAKAISREEFETRKAASAQGDAGVRAAEAAVAAAKLDLQFTRVRAPIDGRIGRAMVTEGNLAQADQTLLTTLVSQDPMYVYFESDEQTYLRYAELARKGERTRSSNPVRIGLANETGFPHEGTVDFVDNQVDPATGTIRARAVLPNPDRVFTPGLFARVQVQGSGEFKAMLVDDKAVLTDQDRKYVYVLGPDNKAVRKDVELGRMIDGLRVVQSGLDAKDKVIVHGVQKVFMPGMPVAPKTIAMGAPAPSPEQQVAMK</sequence>
<evidence type="ECO:0000259" key="4">
    <source>
        <dbReference type="Pfam" id="PF25876"/>
    </source>
</evidence>
<dbReference type="Gene3D" id="2.40.50.100">
    <property type="match status" value="1"/>
</dbReference>
<dbReference type="PANTHER" id="PTHR30158:SF26">
    <property type="entry name" value="RESISTANCE-NODULATION-CELL DIVISION (RND) MULTIDRUG EFFLUX MEMBRANE FUSION PROTEIN MEXE"/>
    <property type="match status" value="1"/>
</dbReference>
<comment type="caution">
    <text evidence="8">The sequence shown here is derived from an EMBL/GenBank/DDBJ whole genome shotgun (WGS) entry which is preliminary data.</text>
</comment>
<dbReference type="InterPro" id="IPR058625">
    <property type="entry name" value="MdtA-like_BSH"/>
</dbReference>
<dbReference type="NCBIfam" id="TIGR01730">
    <property type="entry name" value="RND_mfp"/>
    <property type="match status" value="1"/>
</dbReference>
<dbReference type="Proteomes" id="UP001595705">
    <property type="component" value="Unassembled WGS sequence"/>
</dbReference>
<evidence type="ECO:0000256" key="2">
    <source>
        <dbReference type="ARBA" id="ARBA00009477"/>
    </source>
</evidence>
<dbReference type="Pfam" id="PF25989">
    <property type="entry name" value="YknX_C"/>
    <property type="match status" value="1"/>
</dbReference>
<dbReference type="Pfam" id="PF25917">
    <property type="entry name" value="BSH_RND"/>
    <property type="match status" value="1"/>
</dbReference>
<dbReference type="Gene3D" id="2.40.420.20">
    <property type="match status" value="1"/>
</dbReference>
<reference evidence="9" key="1">
    <citation type="journal article" date="2019" name="Int. J. Syst. Evol. Microbiol.">
        <title>The Global Catalogue of Microorganisms (GCM) 10K type strain sequencing project: providing services to taxonomists for standard genome sequencing and annotation.</title>
        <authorList>
            <consortium name="The Broad Institute Genomics Platform"/>
            <consortium name="The Broad Institute Genome Sequencing Center for Infectious Disease"/>
            <person name="Wu L."/>
            <person name="Ma J."/>
        </authorList>
    </citation>
    <scope>NUCLEOTIDE SEQUENCE [LARGE SCALE GENOMIC DNA]</scope>
    <source>
        <strain evidence="9">KCTC 42441</strain>
    </source>
</reference>
<feature type="domain" description="Multidrug resistance protein MdtA-like alpha-helical hairpin" evidence="4">
    <location>
        <begin position="91"/>
        <end position="160"/>
    </location>
</feature>
<feature type="domain" description="YknX-like C-terminal permuted SH3-like" evidence="7">
    <location>
        <begin position="293"/>
        <end position="349"/>
    </location>
</feature>
<dbReference type="Pfam" id="PF25944">
    <property type="entry name" value="Beta-barrel_RND"/>
    <property type="match status" value="1"/>
</dbReference>
<protein>
    <submittedName>
        <fullName evidence="8">Efflux RND transporter periplasmic adaptor subunit</fullName>
    </submittedName>
</protein>
<feature type="coiled-coil region" evidence="3">
    <location>
        <begin position="91"/>
        <end position="120"/>
    </location>
</feature>
<gene>
    <name evidence="8" type="ORF">ACFONC_09400</name>
</gene>
<dbReference type="RefSeq" id="WP_386744627.1">
    <property type="nucleotide sequence ID" value="NZ_JBHRYA010000007.1"/>
</dbReference>
<dbReference type="SUPFAM" id="SSF111369">
    <property type="entry name" value="HlyD-like secretion proteins"/>
    <property type="match status" value="1"/>
</dbReference>
<evidence type="ECO:0000259" key="7">
    <source>
        <dbReference type="Pfam" id="PF25989"/>
    </source>
</evidence>
<dbReference type="Gene3D" id="1.10.287.470">
    <property type="entry name" value="Helix hairpin bin"/>
    <property type="match status" value="1"/>
</dbReference>
<evidence type="ECO:0000313" key="9">
    <source>
        <dbReference type="Proteomes" id="UP001595705"/>
    </source>
</evidence>